<dbReference type="EMBL" id="QKTW01000019">
    <property type="protein sequence ID" value="PZF72068.1"/>
    <property type="molecule type" value="Genomic_DNA"/>
</dbReference>
<dbReference type="PRINTS" id="PR00038">
    <property type="entry name" value="HTHLUXR"/>
</dbReference>
<dbReference type="PROSITE" id="PS50110">
    <property type="entry name" value="RESPONSE_REGULATORY"/>
    <property type="match status" value="1"/>
</dbReference>
<proteinExistence type="predicted"/>
<dbReference type="PANTHER" id="PTHR43214:SF43">
    <property type="entry name" value="TWO-COMPONENT RESPONSE REGULATOR"/>
    <property type="match status" value="1"/>
</dbReference>
<dbReference type="PANTHER" id="PTHR43214">
    <property type="entry name" value="TWO-COMPONENT RESPONSE REGULATOR"/>
    <property type="match status" value="1"/>
</dbReference>
<dbReference type="GO" id="GO:0006355">
    <property type="term" value="P:regulation of DNA-templated transcription"/>
    <property type="evidence" value="ECO:0007669"/>
    <property type="project" value="InterPro"/>
</dbReference>
<dbReference type="InterPro" id="IPR058245">
    <property type="entry name" value="NreC/VraR/RcsB-like_REC"/>
</dbReference>
<protein>
    <submittedName>
        <fullName evidence="6">DNA-binding response regulator</fullName>
    </submittedName>
</protein>
<feature type="domain" description="HTH luxR-type" evidence="4">
    <location>
        <begin position="132"/>
        <end position="197"/>
    </location>
</feature>
<dbReference type="Gene3D" id="3.40.50.2300">
    <property type="match status" value="1"/>
</dbReference>
<dbReference type="Pfam" id="PF00072">
    <property type="entry name" value="Response_reg"/>
    <property type="match status" value="1"/>
</dbReference>
<evidence type="ECO:0000256" key="1">
    <source>
        <dbReference type="ARBA" id="ARBA00022553"/>
    </source>
</evidence>
<dbReference type="AlphaFoldDB" id="A0A2W2AWJ3"/>
<evidence type="ECO:0000313" key="6">
    <source>
        <dbReference type="EMBL" id="PZF72068.1"/>
    </source>
</evidence>
<dbReference type="InterPro" id="IPR001789">
    <property type="entry name" value="Sig_transdc_resp-reg_receiver"/>
</dbReference>
<feature type="domain" description="Response regulatory" evidence="5">
    <location>
        <begin position="1"/>
        <end position="108"/>
    </location>
</feature>
<dbReference type="InterPro" id="IPR011006">
    <property type="entry name" value="CheY-like_superfamily"/>
</dbReference>
<dbReference type="SUPFAM" id="SSF52172">
    <property type="entry name" value="CheY-like"/>
    <property type="match status" value="1"/>
</dbReference>
<evidence type="ECO:0000259" key="4">
    <source>
        <dbReference type="PROSITE" id="PS50043"/>
    </source>
</evidence>
<dbReference type="CDD" id="cd06170">
    <property type="entry name" value="LuxR_C_like"/>
    <property type="match status" value="1"/>
</dbReference>
<comment type="caution">
    <text evidence="6">The sequence shown here is derived from an EMBL/GenBank/DDBJ whole genome shotgun (WGS) entry which is preliminary data.</text>
</comment>
<dbReference type="CDD" id="cd17535">
    <property type="entry name" value="REC_NarL-like"/>
    <property type="match status" value="1"/>
</dbReference>
<dbReference type="SUPFAM" id="SSF46894">
    <property type="entry name" value="C-terminal effector domain of the bipartite response regulators"/>
    <property type="match status" value="1"/>
</dbReference>
<dbReference type="SMART" id="SM00448">
    <property type="entry name" value="REC"/>
    <property type="match status" value="1"/>
</dbReference>
<keyword evidence="7" id="KW-1185">Reference proteome</keyword>
<dbReference type="GO" id="GO:0003677">
    <property type="term" value="F:DNA binding"/>
    <property type="evidence" value="ECO:0007669"/>
    <property type="project" value="UniProtKB-KW"/>
</dbReference>
<dbReference type="Pfam" id="PF00196">
    <property type="entry name" value="GerE"/>
    <property type="match status" value="1"/>
</dbReference>
<sequence>MIIQGLQNMLSRYDRMEIAGTYNDGTELMNGLEKMTPDILLLDIQMPGKTGSELAPLILEKFPSIKIIVLTNFDSGLYAHNMLQSGVKGYLLKTADESMVVKAIEQVYEGGSFVEPSIAEKLEMLQQKTNRVFTTKSMLTQREKQILQLIVDGHTDGEIASKLYLSAYTVKHYRISLLFKLDVKNAAALVKKAIQLGLVT</sequence>
<evidence type="ECO:0000259" key="5">
    <source>
        <dbReference type="PROSITE" id="PS50110"/>
    </source>
</evidence>
<dbReference type="InterPro" id="IPR039420">
    <property type="entry name" value="WalR-like"/>
</dbReference>
<dbReference type="InterPro" id="IPR016032">
    <property type="entry name" value="Sig_transdc_resp-reg_C-effctor"/>
</dbReference>
<dbReference type="SMART" id="SM00421">
    <property type="entry name" value="HTH_LUXR"/>
    <property type="match status" value="1"/>
</dbReference>
<name>A0A2W2AWJ3_9BACT</name>
<dbReference type="GO" id="GO:0000160">
    <property type="term" value="P:phosphorelay signal transduction system"/>
    <property type="evidence" value="ECO:0007669"/>
    <property type="project" value="InterPro"/>
</dbReference>
<accession>A0A2W2AWJ3</accession>
<evidence type="ECO:0000256" key="2">
    <source>
        <dbReference type="ARBA" id="ARBA00023125"/>
    </source>
</evidence>
<feature type="modified residue" description="4-aspartylphosphate" evidence="3">
    <location>
        <position position="43"/>
    </location>
</feature>
<evidence type="ECO:0000256" key="3">
    <source>
        <dbReference type="PROSITE-ProRule" id="PRU00169"/>
    </source>
</evidence>
<dbReference type="InterPro" id="IPR000792">
    <property type="entry name" value="Tscrpt_reg_LuxR_C"/>
</dbReference>
<dbReference type="Proteomes" id="UP000248745">
    <property type="component" value="Unassembled WGS sequence"/>
</dbReference>
<evidence type="ECO:0000313" key="7">
    <source>
        <dbReference type="Proteomes" id="UP000248745"/>
    </source>
</evidence>
<organism evidence="6 7">
    <name type="scientific">Taibaiella soli</name>
    <dbReference type="NCBI Taxonomy" id="1649169"/>
    <lineage>
        <taxon>Bacteria</taxon>
        <taxon>Pseudomonadati</taxon>
        <taxon>Bacteroidota</taxon>
        <taxon>Chitinophagia</taxon>
        <taxon>Chitinophagales</taxon>
        <taxon>Chitinophagaceae</taxon>
        <taxon>Taibaiella</taxon>
    </lineage>
</organism>
<keyword evidence="1 3" id="KW-0597">Phosphoprotein</keyword>
<dbReference type="PROSITE" id="PS50043">
    <property type="entry name" value="HTH_LUXR_2"/>
    <property type="match status" value="1"/>
</dbReference>
<reference evidence="6 7" key="1">
    <citation type="submission" date="2018-06" db="EMBL/GenBank/DDBJ databases">
        <title>Mucibacter soli gen. nov., sp. nov., a new member of the family Chitinophagaceae producing mucin.</title>
        <authorList>
            <person name="Kim M.-K."/>
            <person name="Park S."/>
            <person name="Kim T.-S."/>
            <person name="Joung Y."/>
            <person name="Han J.-H."/>
            <person name="Kim S.B."/>
        </authorList>
    </citation>
    <scope>NUCLEOTIDE SEQUENCE [LARGE SCALE GENOMIC DNA]</scope>
    <source>
        <strain evidence="6 7">R1-15</strain>
    </source>
</reference>
<gene>
    <name evidence="6" type="ORF">DN068_14105</name>
</gene>
<keyword evidence="2 6" id="KW-0238">DNA-binding</keyword>